<dbReference type="Proteomes" id="UP000250299">
    <property type="component" value="Chromosome"/>
</dbReference>
<dbReference type="EMBL" id="CP029693">
    <property type="protein sequence ID" value="AWY44391.1"/>
    <property type="molecule type" value="Genomic_DNA"/>
</dbReference>
<proteinExistence type="predicted"/>
<evidence type="ECO:0000259" key="1">
    <source>
        <dbReference type="PROSITE" id="PS51208"/>
    </source>
</evidence>
<dbReference type="AlphaFoldDB" id="A0A2Z4RT76"/>
<name>A0A2Z4RT76_PSEPU</name>
<dbReference type="InterPro" id="IPR024973">
    <property type="entry name" value="ESPR"/>
</dbReference>
<gene>
    <name evidence="2" type="ORF">DKY63_10895</name>
</gene>
<evidence type="ECO:0000313" key="2">
    <source>
        <dbReference type="EMBL" id="AWY44391.1"/>
    </source>
</evidence>
<feature type="domain" description="Autotransporter" evidence="1">
    <location>
        <begin position="578"/>
        <end position="856"/>
    </location>
</feature>
<dbReference type="SMART" id="SM00869">
    <property type="entry name" value="Autotransporter"/>
    <property type="match status" value="1"/>
</dbReference>
<dbReference type="GO" id="GO:0019867">
    <property type="term" value="C:outer membrane"/>
    <property type="evidence" value="ECO:0007669"/>
    <property type="project" value="InterPro"/>
</dbReference>
<dbReference type="InterPro" id="IPR006315">
    <property type="entry name" value="OM_autotransptr_brl_dom"/>
</dbReference>
<dbReference type="Pfam" id="PF03797">
    <property type="entry name" value="Autotransporter"/>
    <property type="match status" value="1"/>
</dbReference>
<dbReference type="PROSITE" id="PS51208">
    <property type="entry name" value="AUTOTRANSPORTER"/>
    <property type="match status" value="1"/>
</dbReference>
<dbReference type="RefSeq" id="WP_110967901.1">
    <property type="nucleotide sequence ID" value="NZ_CP029693.1"/>
</dbReference>
<sequence>MNKAFRIIWSHTRQAFVVVDELAGACGKRSAGRLLLAGAGAGLLTVATPALAVAPCSTVTAGETRTTTCSLPGPGLTVASGGTINVSSGPGVNIIYIGTNTGLTNSGTIHGTDGVSLYTGSIGSGITNTAGGTISGNNSGNGSGIVVMEGGNVGGGINNAGSITGDFGIRMLQSELGPVPTISGLDNSGIISGNQAGFSANQSVINGNFINRASGSITGNSALTLSVSSVVGDIHNSGTLAGTSNGVKLSGSAVHNIINDAGATISASNGPAILITNSSDITSIVNSGTISGSTYAIDAGNNVEGGLSTIFIDGNDTARFVGAVKAPDTDVVLRQNATYTLRGGEAFTIDTFHNDGVLGVAANAGTTATIHGNYIQGGAGALKIGATGDASYGKLVVDGTATLSDDARIIVDVTPADTRFNTSRLANVLSAGTLNSNGTFAVSDNSLLFDFGAVKNGNAVDLTLVAAAVTPPVVVTPPDVEPPASGPSAEQVVNHLGNTPARPAARALDQAFAQNPSGELASHFVSLTTEQQVSDAVTQSLPLLTGGINSATSSTLSGINRVIQARQGSNSGLSSGDEPVAQDNAWIKTFGSWADQNDRSGVSGFDADTQGLAIGVDGAFTEQTRLGIAFAYAKTNVDSDSRIAPQDAQIDTFQLIGYGSYALTPDTELNFQVDAGQNRNEGKRHMPFADATAKADYDSYSAHAGVGLGHTLRFSETVTFVPSVRADYTWIGDEAYHEKGAGALNLDVDSRDAEELIFSVDGKLNYNLSSHTVLSANLGAGYDVINEQTSISSAYAGSPTGVFTTRGLDPSPWLGRAGLGLSHTLDNGTEVSLRYDAESRSDYLNQGASIKARWAF</sequence>
<dbReference type="Gene3D" id="2.40.128.130">
    <property type="entry name" value="Autotransporter beta-domain"/>
    <property type="match status" value="1"/>
</dbReference>
<dbReference type="InterPro" id="IPR005546">
    <property type="entry name" value="Autotransporte_beta"/>
</dbReference>
<evidence type="ECO:0000313" key="3">
    <source>
        <dbReference type="Proteomes" id="UP000250299"/>
    </source>
</evidence>
<dbReference type="Pfam" id="PF13018">
    <property type="entry name" value="ESPR"/>
    <property type="match status" value="1"/>
</dbReference>
<organism evidence="2 3">
    <name type="scientific">Pseudomonas putida</name>
    <name type="common">Arthrobacter siderocapsulatus</name>
    <dbReference type="NCBI Taxonomy" id="303"/>
    <lineage>
        <taxon>Bacteria</taxon>
        <taxon>Pseudomonadati</taxon>
        <taxon>Pseudomonadota</taxon>
        <taxon>Gammaproteobacteria</taxon>
        <taxon>Pseudomonadales</taxon>
        <taxon>Pseudomonadaceae</taxon>
        <taxon>Pseudomonas</taxon>
    </lineage>
</organism>
<reference evidence="2 3" key="1">
    <citation type="submission" date="2018-05" db="EMBL/GenBank/DDBJ databases">
        <title>Whole genome sequence of Pseudomonas putida JBC17.</title>
        <authorList>
            <person name="Lee Y.H."/>
            <person name="David K."/>
        </authorList>
    </citation>
    <scope>NUCLEOTIDE SEQUENCE [LARGE SCALE GENOMIC DNA]</scope>
    <source>
        <strain evidence="2 3">JBC17</strain>
    </source>
</reference>
<dbReference type="SUPFAM" id="SSF103515">
    <property type="entry name" value="Autotransporter"/>
    <property type="match status" value="1"/>
</dbReference>
<accession>A0A2Z4RT76</accession>
<protein>
    <submittedName>
        <fullName evidence="2">Autotransporter domain-containing protein</fullName>
    </submittedName>
</protein>
<dbReference type="InterPro" id="IPR036709">
    <property type="entry name" value="Autotransporte_beta_dom_sf"/>
</dbReference>
<dbReference type="NCBIfam" id="TIGR01414">
    <property type="entry name" value="autotrans_barl"/>
    <property type="match status" value="1"/>
</dbReference>
<dbReference type="OrthoDB" id="9780507at2"/>